<dbReference type="InterPro" id="IPR024079">
    <property type="entry name" value="MetalloPept_cat_dom_sf"/>
</dbReference>
<feature type="region of interest" description="Disordered" evidence="1">
    <location>
        <begin position="157"/>
        <end position="181"/>
    </location>
</feature>
<dbReference type="GO" id="GO:0008237">
    <property type="term" value="F:metallopeptidase activity"/>
    <property type="evidence" value="ECO:0007669"/>
    <property type="project" value="InterPro"/>
</dbReference>
<dbReference type="SUPFAM" id="SSF55486">
    <property type="entry name" value="Metalloproteases ('zincins'), catalytic domain"/>
    <property type="match status" value="1"/>
</dbReference>
<accession>A0A2T4BQ79</accession>
<dbReference type="AlphaFoldDB" id="A0A2T4BQ79"/>
<evidence type="ECO:0000313" key="3">
    <source>
        <dbReference type="Proteomes" id="UP000240760"/>
    </source>
</evidence>
<dbReference type="Proteomes" id="UP000240760">
    <property type="component" value="Unassembled WGS sequence"/>
</dbReference>
<organism evidence="2 3">
    <name type="scientific">Trichoderma longibrachiatum ATCC 18648</name>
    <dbReference type="NCBI Taxonomy" id="983965"/>
    <lineage>
        <taxon>Eukaryota</taxon>
        <taxon>Fungi</taxon>
        <taxon>Dikarya</taxon>
        <taxon>Ascomycota</taxon>
        <taxon>Pezizomycotina</taxon>
        <taxon>Sordariomycetes</taxon>
        <taxon>Hypocreomycetidae</taxon>
        <taxon>Hypocreales</taxon>
        <taxon>Hypocreaceae</taxon>
        <taxon>Trichoderma</taxon>
    </lineage>
</organism>
<reference evidence="2 3" key="1">
    <citation type="submission" date="2016-07" db="EMBL/GenBank/DDBJ databases">
        <title>Multiple horizontal gene transfer events from other fungi enriched the ability of initially mycotrophic Trichoderma (Ascomycota) to feed on dead plant biomass.</title>
        <authorList>
            <consortium name="DOE Joint Genome Institute"/>
            <person name="Aerts A."/>
            <person name="Atanasova L."/>
            <person name="Chenthamara K."/>
            <person name="Zhang J."/>
            <person name="Grujic M."/>
            <person name="Henrissat B."/>
            <person name="Kuo A."/>
            <person name="Salamov A."/>
            <person name="Lipzen A."/>
            <person name="Labutti K."/>
            <person name="Barry K."/>
            <person name="Miao Y."/>
            <person name="Rahimi M.J."/>
            <person name="Shen Q."/>
            <person name="Grigoriev I.V."/>
            <person name="Kubicek C.P."/>
            <person name="Druzhinina I.S."/>
        </authorList>
    </citation>
    <scope>NUCLEOTIDE SEQUENCE [LARGE SCALE GENOMIC DNA]</scope>
    <source>
        <strain evidence="2 3">ATCC 18648</strain>
    </source>
</reference>
<dbReference type="OrthoDB" id="406838at2759"/>
<sequence length="416" mass="45593">MDSHGPDSDKTRVAPTTEHLLDNIETMRGLPRDDSPPWSTHHLRGTNAGLGLTTCPKNVYEPSSSDDTNISTPSAIDLGHGLIDVTSTMDLDLMAIGLDLDSGIADVDAIEMIDNMSLDSQHGHLCKAAHDAGSAGNIGKPFLAYLGGRAQPACDGKSSYHPAQVELDDDGIGDRGKPASPRPHLMAGKLTAAERPQQWPDLVPTQNTIYSSNCVTETLGCAELRIGWCDHIPRWIKGSELSYIVCTETFPPPLAASVEDDMKKAISWWQSTGVRFKQVPRDARATFALRFDGGKCKKGYALSFMPDTGPAELLVYQKSLSKAEHLPNILAHEIGHIMGLRHGFAHKKKNEVYSVLFGCEDERSIMNYYDHPGELQVSERDLQGLRAFYEYDQAEYDGLAIVTIKPELHDLNEASI</sequence>
<dbReference type="Gene3D" id="3.40.390.10">
    <property type="entry name" value="Collagenase (Catalytic Domain)"/>
    <property type="match status" value="1"/>
</dbReference>
<name>A0A2T4BQ79_TRILO</name>
<dbReference type="STRING" id="983965.A0A2T4BQ79"/>
<keyword evidence="3" id="KW-1185">Reference proteome</keyword>
<proteinExistence type="predicted"/>
<dbReference type="EMBL" id="KZ679148">
    <property type="protein sequence ID" value="PTB71461.1"/>
    <property type="molecule type" value="Genomic_DNA"/>
</dbReference>
<protein>
    <recommendedName>
        <fullName evidence="4">Peptidase metallopeptidase domain-containing protein</fullName>
    </recommendedName>
</protein>
<evidence type="ECO:0000256" key="1">
    <source>
        <dbReference type="SAM" id="MobiDB-lite"/>
    </source>
</evidence>
<evidence type="ECO:0000313" key="2">
    <source>
        <dbReference type="EMBL" id="PTB71461.1"/>
    </source>
</evidence>
<evidence type="ECO:0008006" key="4">
    <source>
        <dbReference type="Google" id="ProtNLM"/>
    </source>
</evidence>
<gene>
    <name evidence="2" type="ORF">M440DRAFT_1426460</name>
</gene>